<organism evidence="1 2">
    <name type="scientific">Durusdinium trenchii</name>
    <dbReference type="NCBI Taxonomy" id="1381693"/>
    <lineage>
        <taxon>Eukaryota</taxon>
        <taxon>Sar</taxon>
        <taxon>Alveolata</taxon>
        <taxon>Dinophyceae</taxon>
        <taxon>Suessiales</taxon>
        <taxon>Symbiodiniaceae</taxon>
        <taxon>Durusdinium</taxon>
    </lineage>
</organism>
<evidence type="ECO:0000313" key="2">
    <source>
        <dbReference type="Proteomes" id="UP001642464"/>
    </source>
</evidence>
<gene>
    <name evidence="1" type="ORF">SCF082_LOCUS49408</name>
</gene>
<dbReference type="Proteomes" id="UP001642464">
    <property type="component" value="Unassembled WGS sequence"/>
</dbReference>
<evidence type="ECO:0000313" key="1">
    <source>
        <dbReference type="EMBL" id="CAK9106080.1"/>
    </source>
</evidence>
<sequence length="235" mass="26951">MEPRHAVAVATVPKGSKRHDLLADLAEDEDLRHLLAIGVTFAKGRTSLMVQRYRYDRLRYEGKWTKSAIFSWLQEVAYPPVNHLPQFAPTKFLPDSESNTQVRTSDEFLLIEAPQEMSLKKLGHSHVPRSPKYRVENVTAGDVDRFFYDYESGLLPRYLMSYKETEPQRLPLKVVHLTKRQATQRMLFSQASVLVEFVSIPDARPARSSTQRTARWRGRCSNAACSANGTLQCRR</sequence>
<reference evidence="1 2" key="1">
    <citation type="submission" date="2024-02" db="EMBL/GenBank/DDBJ databases">
        <authorList>
            <person name="Chen Y."/>
            <person name="Shah S."/>
            <person name="Dougan E. K."/>
            <person name="Thang M."/>
            <person name="Chan C."/>
        </authorList>
    </citation>
    <scope>NUCLEOTIDE SEQUENCE [LARGE SCALE GENOMIC DNA]</scope>
</reference>
<accession>A0ABP0S177</accession>
<dbReference type="EMBL" id="CAXAMM010042662">
    <property type="protein sequence ID" value="CAK9106080.1"/>
    <property type="molecule type" value="Genomic_DNA"/>
</dbReference>
<name>A0ABP0S177_9DINO</name>
<comment type="caution">
    <text evidence="1">The sequence shown here is derived from an EMBL/GenBank/DDBJ whole genome shotgun (WGS) entry which is preliminary data.</text>
</comment>
<keyword evidence="2" id="KW-1185">Reference proteome</keyword>
<protein>
    <submittedName>
        <fullName evidence="1">Uncharacterized protein</fullName>
    </submittedName>
</protein>
<proteinExistence type="predicted"/>